<accession>A0ABV6X1I3</accession>
<evidence type="ECO:0000313" key="1">
    <source>
        <dbReference type="EMBL" id="MFC1431857.1"/>
    </source>
</evidence>
<name>A0ABV6X1I3_9ACTN</name>
<gene>
    <name evidence="1" type="ORF">ACEZDB_14510</name>
</gene>
<protein>
    <submittedName>
        <fullName evidence="1">Uncharacterized protein</fullName>
    </submittedName>
</protein>
<dbReference type="Proteomes" id="UP001592530">
    <property type="component" value="Unassembled WGS sequence"/>
</dbReference>
<comment type="caution">
    <text evidence="1">The sequence shown here is derived from an EMBL/GenBank/DDBJ whole genome shotgun (WGS) entry which is preliminary data.</text>
</comment>
<evidence type="ECO:0000313" key="2">
    <source>
        <dbReference type="Proteomes" id="UP001592530"/>
    </source>
</evidence>
<dbReference type="EMBL" id="JBHEZY010000004">
    <property type="protein sequence ID" value="MFC1431857.1"/>
    <property type="molecule type" value="Genomic_DNA"/>
</dbReference>
<organism evidence="1 2">
    <name type="scientific">Streptacidiphilus alkalitolerans</name>
    <dbReference type="NCBI Taxonomy" id="3342712"/>
    <lineage>
        <taxon>Bacteria</taxon>
        <taxon>Bacillati</taxon>
        <taxon>Actinomycetota</taxon>
        <taxon>Actinomycetes</taxon>
        <taxon>Kitasatosporales</taxon>
        <taxon>Streptomycetaceae</taxon>
        <taxon>Streptacidiphilus</taxon>
    </lineage>
</organism>
<sequence length="326" mass="35299">MIGLVAAFLAGCAVTFALTRLLDRRAAHPALGPGGGRPRGANRRTTRVDEAVTAFGEQLEHLDFDPAAAKVTEAMLADYQAALDAYDRAKLLPVGDEARIARTLDRGRAALVRLSARVEHRPIPIEALEGSLDPAPAVRADADRFLHSGTAPGTFEVLVDRPEPGRPTIAEISFKGNGNFFVRPVTRTDARFETGQTLVNYQKAYRGRHLIDDSTTHLKVELQRIEGACRWSVRFLPISEALPLDGLAHGTAPHEVLAHSGGRTTVTVQARTTGTWRVDYRSPTRDSGTDWIHGLGDGAKELPVPAAGWILVQFPQGGTWSLQTPS</sequence>
<dbReference type="RefSeq" id="WP_380552956.1">
    <property type="nucleotide sequence ID" value="NZ_JBHEZY010000004.1"/>
</dbReference>
<reference evidence="1 2" key="1">
    <citation type="submission" date="2024-09" db="EMBL/GenBank/DDBJ databases">
        <authorList>
            <person name="Lee S.D."/>
        </authorList>
    </citation>
    <scope>NUCLEOTIDE SEQUENCE [LARGE SCALE GENOMIC DNA]</scope>
    <source>
        <strain evidence="1 2">N1-3</strain>
    </source>
</reference>
<proteinExistence type="predicted"/>